<proteinExistence type="predicted"/>
<evidence type="ECO:0000313" key="1">
    <source>
        <dbReference type="EMBL" id="ORC89877.1"/>
    </source>
</evidence>
<evidence type="ECO:0000313" key="2">
    <source>
        <dbReference type="Proteomes" id="UP000192257"/>
    </source>
</evidence>
<dbReference type="RefSeq" id="XP_028883943.1">
    <property type="nucleotide sequence ID" value="XM_029024636.1"/>
</dbReference>
<gene>
    <name evidence="1" type="ORF">TM35_000101450</name>
</gene>
<dbReference type="Proteomes" id="UP000192257">
    <property type="component" value="Unassembled WGS sequence"/>
</dbReference>
<keyword evidence="1" id="KW-0808">Transferase</keyword>
<dbReference type="OrthoDB" id="6046730at2759"/>
<reference evidence="1 2" key="1">
    <citation type="submission" date="2017-03" db="EMBL/GenBank/DDBJ databases">
        <title>An alternative strategy for trypanosome survival in the mammalian bloodstream revealed through genome and transcriptome analysis of the ubiquitous bovine parasite Trypanosoma (Megatrypanum) theileri.</title>
        <authorList>
            <person name="Kelly S."/>
            <person name="Ivens A."/>
            <person name="Mott A."/>
            <person name="O'Neill E."/>
            <person name="Emms D."/>
            <person name="Macleod O."/>
            <person name="Voorheis P."/>
            <person name="Matthews J."/>
            <person name="Matthews K."/>
            <person name="Carrington M."/>
        </authorList>
    </citation>
    <scope>NUCLEOTIDE SEQUENCE [LARGE SCALE GENOMIC DNA]</scope>
    <source>
        <strain evidence="1">Edinburgh</strain>
    </source>
</reference>
<name>A0A1X0NYW5_9TRYP</name>
<dbReference type="VEuPathDB" id="TriTrypDB:TM35_000101450"/>
<dbReference type="GO" id="GO:0016740">
    <property type="term" value="F:transferase activity"/>
    <property type="evidence" value="ECO:0007669"/>
    <property type="project" value="UniProtKB-KW"/>
</dbReference>
<dbReference type="EMBL" id="NBCO01000010">
    <property type="protein sequence ID" value="ORC89877.1"/>
    <property type="molecule type" value="Genomic_DNA"/>
</dbReference>
<accession>A0A1X0NYW5</accession>
<protein>
    <submittedName>
        <fullName evidence="1">Glycosyl transferase family 2</fullName>
    </submittedName>
</protein>
<comment type="caution">
    <text evidence="1">The sequence shown here is derived from an EMBL/GenBank/DDBJ whole genome shotgun (WGS) entry which is preliminary data.</text>
</comment>
<organism evidence="1 2">
    <name type="scientific">Trypanosoma theileri</name>
    <dbReference type="NCBI Taxonomy" id="67003"/>
    <lineage>
        <taxon>Eukaryota</taxon>
        <taxon>Discoba</taxon>
        <taxon>Euglenozoa</taxon>
        <taxon>Kinetoplastea</taxon>
        <taxon>Metakinetoplastina</taxon>
        <taxon>Trypanosomatida</taxon>
        <taxon>Trypanosomatidae</taxon>
        <taxon>Trypanosoma</taxon>
    </lineage>
</organism>
<dbReference type="GeneID" id="39984416"/>
<keyword evidence="2" id="KW-1185">Reference proteome</keyword>
<sequence>MNPELFNWTEIPPFIVGGVAFDNWLTTQAVKAALDGVALAVDGTKTLTAIHQNHDKNAFASGKQPKSPFNKHLAKTNGGKKFFRTSHCPCFSLNRQGVVILCRAS</sequence>
<dbReference type="AlphaFoldDB" id="A0A1X0NYW5"/>